<sequence length="221" mass="24587">MQEGGGRSFLPSGSTLQEKGRVIFKSTFSCFWLYNQLEAGFTRLRPLVDEFKRGKGSGSREGEGRDQDQLQEEGQQTDKEGRVTVLLTVIRLLTWQNKVMDLRLQVIHQPMSSIPTFVSDSSPCNGWLAIKPPVVPFGPADGGHCIPVQPLPDSRGARQQPCLVIYTGHCVAADRLMGKSQARPGGVNLQIHILVFMTSHTKSDKKVSFPAWPRLIREKEC</sequence>
<keyword evidence="3" id="KW-1185">Reference proteome</keyword>
<reference evidence="2" key="1">
    <citation type="submission" date="2023-06" db="EMBL/GenBank/DDBJ databases">
        <title>Genome-scale phylogeny and comparative genomics of the fungal order Sordariales.</title>
        <authorList>
            <consortium name="Lawrence Berkeley National Laboratory"/>
            <person name="Hensen N."/>
            <person name="Bonometti L."/>
            <person name="Westerberg I."/>
            <person name="Brannstrom I.O."/>
            <person name="Guillou S."/>
            <person name="Cros-Aarteil S."/>
            <person name="Calhoun S."/>
            <person name="Haridas S."/>
            <person name="Kuo A."/>
            <person name="Mondo S."/>
            <person name="Pangilinan J."/>
            <person name="Riley R."/>
            <person name="Labutti K."/>
            <person name="Andreopoulos B."/>
            <person name="Lipzen A."/>
            <person name="Chen C."/>
            <person name="Yanf M."/>
            <person name="Daum C."/>
            <person name="Ng V."/>
            <person name="Clum A."/>
            <person name="Steindorff A."/>
            <person name="Ohm R."/>
            <person name="Martin F."/>
            <person name="Silar P."/>
            <person name="Natvig D."/>
            <person name="Lalanne C."/>
            <person name="Gautier V."/>
            <person name="Ament-Velasquez S.L."/>
            <person name="Kruys A."/>
            <person name="Hutchinson M.I."/>
            <person name="Powell A.J."/>
            <person name="Barry K."/>
            <person name="Miller A.N."/>
            <person name="Grigoriev I.V."/>
            <person name="Debuchy R."/>
            <person name="Gladieux P."/>
            <person name="Thoren M.H."/>
            <person name="Johannesson H."/>
        </authorList>
    </citation>
    <scope>NUCLEOTIDE SEQUENCE</scope>
    <source>
        <strain evidence="2">CBS 540.89</strain>
    </source>
</reference>
<organism evidence="2 3">
    <name type="scientific">Apiosordaria backusii</name>
    <dbReference type="NCBI Taxonomy" id="314023"/>
    <lineage>
        <taxon>Eukaryota</taxon>
        <taxon>Fungi</taxon>
        <taxon>Dikarya</taxon>
        <taxon>Ascomycota</taxon>
        <taxon>Pezizomycotina</taxon>
        <taxon>Sordariomycetes</taxon>
        <taxon>Sordariomycetidae</taxon>
        <taxon>Sordariales</taxon>
        <taxon>Lasiosphaeriaceae</taxon>
        <taxon>Apiosordaria</taxon>
    </lineage>
</organism>
<proteinExistence type="predicted"/>
<protein>
    <submittedName>
        <fullName evidence="2">Uncharacterized protein</fullName>
    </submittedName>
</protein>
<feature type="region of interest" description="Disordered" evidence="1">
    <location>
        <begin position="53"/>
        <end position="77"/>
    </location>
</feature>
<accession>A0AA40E9E7</accession>
<dbReference type="Proteomes" id="UP001172159">
    <property type="component" value="Unassembled WGS sequence"/>
</dbReference>
<gene>
    <name evidence="2" type="ORF">B0T21DRAFT_203738</name>
</gene>
<name>A0AA40E9E7_9PEZI</name>
<comment type="caution">
    <text evidence="2">The sequence shown here is derived from an EMBL/GenBank/DDBJ whole genome shotgun (WGS) entry which is preliminary data.</text>
</comment>
<dbReference type="AlphaFoldDB" id="A0AA40E9E7"/>
<dbReference type="EMBL" id="JAUKTV010000009">
    <property type="protein sequence ID" value="KAK0728946.1"/>
    <property type="molecule type" value="Genomic_DNA"/>
</dbReference>
<feature type="compositionally biased region" description="Basic and acidic residues" evidence="1">
    <location>
        <begin position="53"/>
        <end position="68"/>
    </location>
</feature>
<evidence type="ECO:0000313" key="2">
    <source>
        <dbReference type="EMBL" id="KAK0728946.1"/>
    </source>
</evidence>
<evidence type="ECO:0000313" key="3">
    <source>
        <dbReference type="Proteomes" id="UP001172159"/>
    </source>
</evidence>
<evidence type="ECO:0000256" key="1">
    <source>
        <dbReference type="SAM" id="MobiDB-lite"/>
    </source>
</evidence>